<dbReference type="AlphaFoldDB" id="K0B8F9"/>
<dbReference type="EMBL" id="CP003843">
    <property type="protein sequence ID" value="AFS82398.1"/>
    <property type="molecule type" value="Genomic_DNA"/>
</dbReference>
<dbReference type="KEGG" id="nir:NSED_02960"/>
<sequence length="193" mass="23040">MELKSEKSIKEYLKKLPDDTIIKYYLDVEYSPFPLLLIEEYTRRFKRKTKNEIIKDLKLQTRLVKKKTKELGSMAKKNKLVDDVTRQKSEEIFEHAKEKGYRISEKIATKGSILGSRLKNRTKSSFKSSSDKNLDLLKKLGDLQKAGIITKKELQEKRKRFYLKFRNYGFDKSWDWNFSRLIRNCDNICRELL</sequence>
<evidence type="ECO:0000313" key="1">
    <source>
        <dbReference type="EMBL" id="AFS82398.1"/>
    </source>
</evidence>
<proteinExistence type="predicted"/>
<evidence type="ECO:0000313" key="2">
    <source>
        <dbReference type="Proteomes" id="UP000006100"/>
    </source>
</evidence>
<dbReference type="PATRIC" id="fig|1229909.8.peg.628"/>
<dbReference type="HOGENOM" id="CLU_130779_0_0_2"/>
<dbReference type="GeneID" id="43447143"/>
<gene>
    <name evidence="1" type="ORF">NSED_02960</name>
</gene>
<dbReference type="eggNOG" id="arCOG11448">
    <property type="taxonomic scope" value="Archaea"/>
</dbReference>
<dbReference type="Proteomes" id="UP000006100">
    <property type="component" value="Chromosome"/>
</dbReference>
<protein>
    <submittedName>
        <fullName evidence="1">Uncharacterized protein</fullName>
    </submittedName>
</protein>
<name>K0B8F9_9ARCH</name>
<dbReference type="RefSeq" id="WP_014964770.1">
    <property type="nucleotide sequence ID" value="NC_018656.1"/>
</dbReference>
<reference evidence="1 2" key="1">
    <citation type="journal article" date="2012" name="J. Bacteriol.">
        <title>Draft Genome Sequence of an Ammonia-Oxidizing Archaeon, "Candidatus Nitrosopumilus sediminis" AR2, from Svalbard in the Arctic Circle.</title>
        <authorList>
            <person name="Park S.J."/>
            <person name="Kim J.G."/>
            <person name="Jung M.Y."/>
            <person name="Kim S.J."/>
            <person name="Cha I.T."/>
            <person name="Ghai R."/>
            <person name="Martin-Cuadrado A.B."/>
            <person name="Rodriguez-Valera F."/>
            <person name="Rhee S.K."/>
        </authorList>
    </citation>
    <scope>NUCLEOTIDE SEQUENCE [LARGE SCALE GENOMIC DNA]</scope>
    <source>
        <strain evidence="1 2">AR2</strain>
    </source>
</reference>
<organism evidence="1 2">
    <name type="scientific">Candidatus Nitrosopumilus sediminis</name>
    <dbReference type="NCBI Taxonomy" id="1229909"/>
    <lineage>
        <taxon>Archaea</taxon>
        <taxon>Nitrososphaerota</taxon>
        <taxon>Nitrososphaeria</taxon>
        <taxon>Nitrosopumilales</taxon>
        <taxon>Nitrosopumilaceae</taxon>
        <taxon>Nitrosopumilus</taxon>
    </lineage>
</organism>
<accession>K0B8F9</accession>
<keyword evidence="2" id="KW-1185">Reference proteome</keyword>